<dbReference type="OrthoDB" id="7994644at2"/>
<evidence type="ECO:0000313" key="4">
    <source>
        <dbReference type="Proteomes" id="UP000007029"/>
    </source>
</evidence>
<feature type="chain" id="PRO_5004184296" description="FecR protein domain-containing protein" evidence="1">
    <location>
        <begin position="31"/>
        <end position="175"/>
    </location>
</feature>
<dbReference type="GO" id="GO:0016989">
    <property type="term" value="F:sigma factor antagonist activity"/>
    <property type="evidence" value="ECO:0007669"/>
    <property type="project" value="TreeGrafter"/>
</dbReference>
<proteinExistence type="predicted"/>
<keyword evidence="1" id="KW-0732">Signal</keyword>
<gene>
    <name evidence="3" type="ordered locus">RD1_0500</name>
</gene>
<feature type="domain" description="FecR protein" evidence="2">
    <location>
        <begin position="43"/>
        <end position="129"/>
    </location>
</feature>
<evidence type="ECO:0000259" key="2">
    <source>
        <dbReference type="Pfam" id="PF04773"/>
    </source>
</evidence>
<organism evidence="3 4">
    <name type="scientific">Roseobacter denitrificans (strain ATCC 33942 / OCh 114)</name>
    <name type="common">Erythrobacter sp. (strain OCh 114)</name>
    <name type="synonym">Roseobacter denitrificans</name>
    <dbReference type="NCBI Taxonomy" id="375451"/>
    <lineage>
        <taxon>Bacteria</taxon>
        <taxon>Pseudomonadati</taxon>
        <taxon>Pseudomonadota</taxon>
        <taxon>Alphaproteobacteria</taxon>
        <taxon>Rhodobacterales</taxon>
        <taxon>Roseobacteraceae</taxon>
        <taxon>Roseobacter</taxon>
    </lineage>
</organism>
<evidence type="ECO:0000313" key="3">
    <source>
        <dbReference type="EMBL" id="ABG30207.1"/>
    </source>
</evidence>
<dbReference type="InterPro" id="IPR012373">
    <property type="entry name" value="Ferrdict_sens_TM"/>
</dbReference>
<feature type="signal peptide" evidence="1">
    <location>
        <begin position="1"/>
        <end position="30"/>
    </location>
</feature>
<dbReference type="Proteomes" id="UP000007029">
    <property type="component" value="Chromosome"/>
</dbReference>
<name>Q16CT6_ROSDO</name>
<dbReference type="Pfam" id="PF04773">
    <property type="entry name" value="FecR"/>
    <property type="match status" value="1"/>
</dbReference>
<keyword evidence="4" id="KW-1185">Reference proteome</keyword>
<dbReference type="InterPro" id="IPR006860">
    <property type="entry name" value="FecR"/>
</dbReference>
<dbReference type="STRING" id="375451.RD1_0500"/>
<accession>Q16CT6</accession>
<evidence type="ECO:0000256" key="1">
    <source>
        <dbReference type="SAM" id="SignalP"/>
    </source>
</evidence>
<dbReference type="PANTHER" id="PTHR30273:SF2">
    <property type="entry name" value="PROTEIN FECR"/>
    <property type="match status" value="1"/>
</dbReference>
<dbReference type="eggNOG" id="COG3712">
    <property type="taxonomic scope" value="Bacteria"/>
</dbReference>
<dbReference type="Gene3D" id="2.60.120.1440">
    <property type="match status" value="1"/>
</dbReference>
<sequence length="175" mass="18468">MYHRLKLARPTIAFASAWIGLMIAAMPVQADQTCAWSALTSPNRQQITCGDALMVEREPGTDVTIFERAGDAPPRAIELKNGAILIEVTPGSAPTQIRTPHAIAAVRGTTYVVDARQDSTSVFVIEGSVSVSKVSDASTVTLGPGEGVDVGDAVEFAVTAWPSDRAASLLSRFGR</sequence>
<dbReference type="PANTHER" id="PTHR30273">
    <property type="entry name" value="PERIPLASMIC SIGNAL SENSOR AND SIGMA FACTOR ACTIVATOR FECR-RELATED"/>
    <property type="match status" value="1"/>
</dbReference>
<dbReference type="HOGENOM" id="CLU_130914_0_0_5"/>
<dbReference type="AlphaFoldDB" id="Q16CT6"/>
<dbReference type="RefSeq" id="WP_011566829.1">
    <property type="nucleotide sequence ID" value="NC_008209.1"/>
</dbReference>
<protein>
    <recommendedName>
        <fullName evidence="2">FecR protein domain-containing protein</fullName>
    </recommendedName>
</protein>
<dbReference type="EMBL" id="CP000362">
    <property type="protein sequence ID" value="ABG30207.1"/>
    <property type="molecule type" value="Genomic_DNA"/>
</dbReference>
<dbReference type="KEGG" id="rde:RD1_0500"/>
<reference evidence="3 4" key="1">
    <citation type="journal article" date="2007" name="J. Bacteriol.">
        <title>The complete genome sequence of Roseobacter denitrificans reveals a mixotrophic rather than photosynthetic metabolism.</title>
        <authorList>
            <person name="Swingley W.D."/>
            <person name="Sadekar S."/>
            <person name="Mastrian S.D."/>
            <person name="Matthies H.J."/>
            <person name="Hao J."/>
            <person name="Ramos H."/>
            <person name="Acharya C.R."/>
            <person name="Conrad A.L."/>
            <person name="Taylor H.L."/>
            <person name="Dejesa L.C."/>
            <person name="Shah M.K."/>
            <person name="O'huallachain M.E."/>
            <person name="Lince M.T."/>
            <person name="Blankenship R.E."/>
            <person name="Beatty J.T."/>
            <person name="Touchman J.W."/>
        </authorList>
    </citation>
    <scope>NUCLEOTIDE SEQUENCE [LARGE SCALE GENOMIC DNA]</scope>
    <source>
        <strain evidence="4">ATCC 33942 / OCh 114</strain>
    </source>
</reference>